<dbReference type="PRINTS" id="PR00068">
    <property type="entry name" value="CUZNDISMTASE"/>
</dbReference>
<feature type="domain" description="Superoxide dismutase copper/zinc binding" evidence="1">
    <location>
        <begin position="1"/>
        <end position="133"/>
    </location>
</feature>
<feature type="non-terminal residue" evidence="2">
    <location>
        <position position="135"/>
    </location>
</feature>
<feature type="non-terminal residue" evidence="2">
    <location>
        <position position="1"/>
    </location>
</feature>
<dbReference type="InterPro" id="IPR001424">
    <property type="entry name" value="SOD_Cu_Zn_dom"/>
</dbReference>
<protein>
    <submittedName>
        <fullName evidence="2">Predicted protein</fullName>
    </submittedName>
</protein>
<dbReference type="KEGG" id="ngr:NAEGRDRAFT_4996"/>
<dbReference type="AlphaFoldDB" id="D2VH73"/>
<name>D2VH73_NAEGR</name>
<reference evidence="2 3" key="1">
    <citation type="journal article" date="2010" name="Cell">
        <title>The genome of Naegleria gruberi illuminates early eukaryotic versatility.</title>
        <authorList>
            <person name="Fritz-Laylin L.K."/>
            <person name="Prochnik S.E."/>
            <person name="Ginger M.L."/>
            <person name="Dacks J.B."/>
            <person name="Carpenter M.L."/>
            <person name="Field M.C."/>
            <person name="Kuo A."/>
            <person name="Paredez A."/>
            <person name="Chapman J."/>
            <person name="Pham J."/>
            <person name="Shu S."/>
            <person name="Neupane R."/>
            <person name="Cipriano M."/>
            <person name="Mancuso J."/>
            <person name="Tu H."/>
            <person name="Salamov A."/>
            <person name="Lindquist E."/>
            <person name="Shapiro H."/>
            <person name="Lucas S."/>
            <person name="Grigoriev I.V."/>
            <person name="Cande W.Z."/>
            <person name="Fulton C."/>
            <person name="Rokhsar D.S."/>
            <person name="Dawson S.C."/>
        </authorList>
    </citation>
    <scope>NUCLEOTIDE SEQUENCE [LARGE SCALE GENOMIC DNA]</scope>
    <source>
        <strain evidence="2 3">NEG-M</strain>
    </source>
</reference>
<dbReference type="Proteomes" id="UP000006671">
    <property type="component" value="Unassembled WGS sequence"/>
</dbReference>
<dbReference type="InterPro" id="IPR036423">
    <property type="entry name" value="SOD-like_Cu/Zn_dom_sf"/>
</dbReference>
<sequence length="135" mass="14073">VTGRVIFSYNSGSGLTRVYGKICGLTAQSTHGLHIHTYGELDLTDGTRTGGHFNPFNKTHGYPGSTERHVGDLGNVTADDSGIATFDFNVDLIELTGVRNIIGRGLVLHTTRDDGTSTSATGNAGGRIAVAAIGI</sequence>
<dbReference type="GO" id="GO:0005507">
    <property type="term" value="F:copper ion binding"/>
    <property type="evidence" value="ECO:0007669"/>
    <property type="project" value="InterPro"/>
</dbReference>
<dbReference type="InterPro" id="IPR024134">
    <property type="entry name" value="SOD_Cu/Zn_/chaperone"/>
</dbReference>
<dbReference type="GO" id="GO:0006801">
    <property type="term" value="P:superoxide metabolic process"/>
    <property type="evidence" value="ECO:0007669"/>
    <property type="project" value="InterPro"/>
</dbReference>
<dbReference type="InParanoid" id="D2VH73"/>
<dbReference type="SUPFAM" id="SSF49329">
    <property type="entry name" value="Cu,Zn superoxide dismutase-like"/>
    <property type="match status" value="1"/>
</dbReference>
<dbReference type="PANTHER" id="PTHR10003">
    <property type="entry name" value="SUPEROXIDE DISMUTASE CU-ZN -RELATED"/>
    <property type="match status" value="1"/>
</dbReference>
<proteinExistence type="predicted"/>
<gene>
    <name evidence="2" type="ORF">NAEGRDRAFT_4996</name>
</gene>
<dbReference type="OMA" id="IVAHEGC"/>
<dbReference type="EMBL" id="GG738871">
    <property type="protein sequence ID" value="EFC43930.1"/>
    <property type="molecule type" value="Genomic_DNA"/>
</dbReference>
<evidence type="ECO:0000313" key="3">
    <source>
        <dbReference type="Proteomes" id="UP000006671"/>
    </source>
</evidence>
<accession>D2VH73</accession>
<dbReference type="GeneID" id="8847695"/>
<dbReference type="eggNOG" id="KOG0441">
    <property type="taxonomic scope" value="Eukaryota"/>
</dbReference>
<evidence type="ECO:0000259" key="1">
    <source>
        <dbReference type="Pfam" id="PF00080"/>
    </source>
</evidence>
<dbReference type="STRING" id="5762.D2VH73"/>
<organism evidence="3">
    <name type="scientific">Naegleria gruberi</name>
    <name type="common">Amoeba</name>
    <dbReference type="NCBI Taxonomy" id="5762"/>
    <lineage>
        <taxon>Eukaryota</taxon>
        <taxon>Discoba</taxon>
        <taxon>Heterolobosea</taxon>
        <taxon>Tetramitia</taxon>
        <taxon>Eutetramitia</taxon>
        <taxon>Vahlkampfiidae</taxon>
        <taxon>Naegleria</taxon>
    </lineage>
</organism>
<dbReference type="RefSeq" id="XP_002676674.1">
    <property type="nucleotide sequence ID" value="XM_002676628.1"/>
</dbReference>
<dbReference type="OrthoDB" id="2015551at2759"/>
<dbReference type="Gene3D" id="2.60.40.200">
    <property type="entry name" value="Superoxide dismutase, copper/zinc binding domain"/>
    <property type="match status" value="1"/>
</dbReference>
<evidence type="ECO:0000313" key="2">
    <source>
        <dbReference type="EMBL" id="EFC43930.1"/>
    </source>
</evidence>
<dbReference type="FunCoup" id="D2VH73">
    <property type="interactions" value="176"/>
</dbReference>
<dbReference type="VEuPathDB" id="AmoebaDB:NAEGRDRAFT_4996"/>
<dbReference type="Pfam" id="PF00080">
    <property type="entry name" value="Sod_Cu"/>
    <property type="match status" value="1"/>
</dbReference>
<keyword evidence="3" id="KW-1185">Reference proteome</keyword>